<evidence type="ECO:0000313" key="1">
    <source>
        <dbReference type="EMBL" id="CAD7248308.1"/>
    </source>
</evidence>
<dbReference type="Proteomes" id="UP000677054">
    <property type="component" value="Unassembled WGS sequence"/>
</dbReference>
<dbReference type="EMBL" id="LR901305">
    <property type="protein sequence ID" value="CAD7248308.1"/>
    <property type="molecule type" value="Genomic_DNA"/>
</dbReference>
<evidence type="ECO:0000313" key="2">
    <source>
        <dbReference type="Proteomes" id="UP000677054"/>
    </source>
</evidence>
<gene>
    <name evidence="1" type="ORF">DSTB1V02_LOCUS8126</name>
</gene>
<dbReference type="EMBL" id="CAJPEV010001788">
    <property type="protein sequence ID" value="CAG0894344.1"/>
    <property type="molecule type" value="Genomic_DNA"/>
</dbReference>
<keyword evidence="2" id="KW-1185">Reference proteome</keyword>
<sequence length="59" mass="6740">MTEQQFFWQGHADGQPGAYVTSKNHLLMTAVCFNMTDASWDFFSKYDGSAPHHCHLMSE</sequence>
<organism evidence="1">
    <name type="scientific">Darwinula stevensoni</name>
    <dbReference type="NCBI Taxonomy" id="69355"/>
    <lineage>
        <taxon>Eukaryota</taxon>
        <taxon>Metazoa</taxon>
        <taxon>Ecdysozoa</taxon>
        <taxon>Arthropoda</taxon>
        <taxon>Crustacea</taxon>
        <taxon>Oligostraca</taxon>
        <taxon>Ostracoda</taxon>
        <taxon>Podocopa</taxon>
        <taxon>Podocopida</taxon>
        <taxon>Darwinulocopina</taxon>
        <taxon>Darwinuloidea</taxon>
        <taxon>Darwinulidae</taxon>
        <taxon>Darwinula</taxon>
    </lineage>
</organism>
<reference evidence="1" key="1">
    <citation type="submission" date="2020-11" db="EMBL/GenBank/DDBJ databases">
        <authorList>
            <person name="Tran Van P."/>
        </authorList>
    </citation>
    <scope>NUCLEOTIDE SEQUENCE</scope>
</reference>
<accession>A0A7R8XD39</accession>
<dbReference type="AlphaFoldDB" id="A0A7R8XD39"/>
<proteinExistence type="predicted"/>
<protein>
    <submittedName>
        <fullName evidence="1">Uncharacterized protein</fullName>
    </submittedName>
</protein>
<name>A0A7R8XD39_9CRUS</name>